<dbReference type="RefSeq" id="WP_271340140.1">
    <property type="nucleotide sequence ID" value="NZ_JAQKAB010000003.1"/>
</dbReference>
<protein>
    <recommendedName>
        <fullName evidence="3">IDEAL domain-containing protein</fullName>
    </recommendedName>
</protein>
<reference evidence="1 2" key="1">
    <citation type="submission" date="2023-01" db="EMBL/GenBank/DDBJ databases">
        <title>Bacillus changyiensis sp. nov., isolated from a coastal deposit.</title>
        <authorList>
            <person name="Xiao G."/>
            <person name="Lai Q."/>
            <person name="Hu Z."/>
            <person name="Shao Z."/>
        </authorList>
    </citation>
    <scope>NUCLEOTIDE SEQUENCE [LARGE SCALE GENOMIC DNA]</scope>
    <source>
        <strain evidence="1 2">CLL-7-23</strain>
    </source>
</reference>
<gene>
    <name evidence="1" type="ORF">PJ311_06770</name>
</gene>
<dbReference type="EMBL" id="JAQKAB010000003">
    <property type="protein sequence ID" value="MDA7026318.1"/>
    <property type="molecule type" value="Genomic_DNA"/>
</dbReference>
<name>A0ABT4X2C3_9BACI</name>
<accession>A0ABT4X2C3</accession>
<evidence type="ECO:0008006" key="3">
    <source>
        <dbReference type="Google" id="ProtNLM"/>
    </source>
</evidence>
<keyword evidence="2" id="KW-1185">Reference proteome</keyword>
<evidence type="ECO:0000313" key="2">
    <source>
        <dbReference type="Proteomes" id="UP001211894"/>
    </source>
</evidence>
<evidence type="ECO:0000313" key="1">
    <source>
        <dbReference type="EMBL" id="MDA7026318.1"/>
    </source>
</evidence>
<proteinExistence type="predicted"/>
<sequence>MRSLVKQGMKEEKNNRLAVLRLEVDYELAILFEALKQNDETQIELSKRKLEQLRKEWIRFLEKNHTKNEPG</sequence>
<organism evidence="1 2">
    <name type="scientific">Bacillus changyiensis</name>
    <dbReference type="NCBI Taxonomy" id="3004103"/>
    <lineage>
        <taxon>Bacteria</taxon>
        <taxon>Bacillati</taxon>
        <taxon>Bacillota</taxon>
        <taxon>Bacilli</taxon>
        <taxon>Bacillales</taxon>
        <taxon>Bacillaceae</taxon>
        <taxon>Bacillus</taxon>
    </lineage>
</organism>
<comment type="caution">
    <text evidence="1">The sequence shown here is derived from an EMBL/GenBank/DDBJ whole genome shotgun (WGS) entry which is preliminary data.</text>
</comment>
<dbReference type="Proteomes" id="UP001211894">
    <property type="component" value="Unassembled WGS sequence"/>
</dbReference>